<dbReference type="Pfam" id="PF02452">
    <property type="entry name" value="PemK_toxin"/>
    <property type="match status" value="1"/>
</dbReference>
<dbReference type="Gene3D" id="2.30.30.110">
    <property type="match status" value="1"/>
</dbReference>
<dbReference type="Proteomes" id="UP000198756">
    <property type="component" value="Unassembled WGS sequence"/>
</dbReference>
<accession>A0A1G5WU57</accession>
<dbReference type="InterPro" id="IPR003477">
    <property type="entry name" value="PemK-like"/>
</dbReference>
<organism evidence="1 2">
    <name type="scientific">Algoriphagus alkaliphilus</name>
    <dbReference type="NCBI Taxonomy" id="279824"/>
    <lineage>
        <taxon>Bacteria</taxon>
        <taxon>Pseudomonadati</taxon>
        <taxon>Bacteroidota</taxon>
        <taxon>Cytophagia</taxon>
        <taxon>Cytophagales</taxon>
        <taxon>Cyclobacteriaceae</taxon>
        <taxon>Algoriphagus</taxon>
    </lineage>
</organism>
<sequence>MNKFQPVAITAPLTSKIKYYQGNPILKPSAENGLKSEFELMVFHIRSISKDRLIEKIGEVSKEELRTALVTLQDITTL</sequence>
<keyword evidence="2" id="KW-1185">Reference proteome</keyword>
<proteinExistence type="predicted"/>
<reference evidence="2" key="1">
    <citation type="submission" date="2016-10" db="EMBL/GenBank/DDBJ databases">
        <authorList>
            <person name="Varghese N."/>
            <person name="Submissions S."/>
        </authorList>
    </citation>
    <scope>NUCLEOTIDE SEQUENCE [LARGE SCALE GENOMIC DNA]</scope>
    <source>
        <strain evidence="2">DSM 22703</strain>
    </source>
</reference>
<dbReference type="RefSeq" id="WP_245693193.1">
    <property type="nucleotide sequence ID" value="NZ_FMXE01000007.1"/>
</dbReference>
<dbReference type="AlphaFoldDB" id="A0A1G5WU57"/>
<dbReference type="GO" id="GO:0003677">
    <property type="term" value="F:DNA binding"/>
    <property type="evidence" value="ECO:0007669"/>
    <property type="project" value="InterPro"/>
</dbReference>
<gene>
    <name evidence="1" type="ORF">SAMN03080617_01307</name>
</gene>
<evidence type="ECO:0000313" key="2">
    <source>
        <dbReference type="Proteomes" id="UP000198756"/>
    </source>
</evidence>
<evidence type="ECO:0000313" key="1">
    <source>
        <dbReference type="EMBL" id="SDA61057.1"/>
    </source>
</evidence>
<dbReference type="EMBL" id="FMXE01000007">
    <property type="protein sequence ID" value="SDA61057.1"/>
    <property type="molecule type" value="Genomic_DNA"/>
</dbReference>
<dbReference type="SUPFAM" id="SSF50118">
    <property type="entry name" value="Cell growth inhibitor/plasmid maintenance toxic component"/>
    <property type="match status" value="1"/>
</dbReference>
<protein>
    <submittedName>
        <fullName evidence="1">mRNA interferase MazF</fullName>
    </submittedName>
</protein>
<dbReference type="InterPro" id="IPR011067">
    <property type="entry name" value="Plasmid_toxin/cell-grow_inhib"/>
</dbReference>
<name>A0A1G5WU57_9BACT</name>